<feature type="transmembrane region" description="Helical" evidence="9">
    <location>
        <begin position="314"/>
        <end position="332"/>
    </location>
</feature>
<comment type="subcellular location">
    <subcellularLocation>
        <location evidence="9">Endoplasmic reticulum membrane</location>
        <topology evidence="9">Multi-pass membrane protein</topology>
    </subcellularLocation>
</comment>
<feature type="binding site" evidence="8">
    <location>
        <position position="380"/>
    </location>
    <ligand>
        <name>Zn(2+)</name>
        <dbReference type="ChEBI" id="CHEBI:29105"/>
        <note>catalytic</note>
    </ligand>
</feature>
<feature type="domain" description="Peptidase M48" evidence="10">
    <location>
        <begin position="226"/>
        <end position="436"/>
    </location>
</feature>
<keyword evidence="9" id="KW-1133">Transmembrane helix</keyword>
<feature type="transmembrane region" description="Helical" evidence="9">
    <location>
        <begin position="165"/>
        <end position="186"/>
    </location>
</feature>
<feature type="transmembrane region" description="Helical" evidence="9">
    <location>
        <begin position="352"/>
        <end position="372"/>
    </location>
</feature>
<dbReference type="GO" id="GO:0005789">
    <property type="term" value="C:endoplasmic reticulum membrane"/>
    <property type="evidence" value="ECO:0007669"/>
    <property type="project" value="UniProtKB-SubCell"/>
</dbReference>
<evidence type="ECO:0000256" key="9">
    <source>
        <dbReference type="RuleBase" id="RU366005"/>
    </source>
</evidence>
<accession>A0AAV8Y4B3</accession>
<feature type="active site" description="Proton donor" evidence="7">
    <location>
        <position position="384"/>
    </location>
</feature>
<comment type="catalytic activity">
    <reaction evidence="6 9">
        <text>Hydrolyzes the peptide bond -P2-(S-farnesyl or geranylgeranyl)C-P1'-P2'-P3'-COOH where P1' and P2' are amino acids with aliphatic side chains and P3' is any C-terminal residue.</text>
        <dbReference type="EC" id="3.4.24.84"/>
    </reaction>
</comment>
<dbReference type="InterPro" id="IPR032456">
    <property type="entry name" value="Peptidase_M48_N"/>
</dbReference>
<sequence length="442" mass="50688">MRTLRSNLISTEMVNIDEHTVRNTILFLLWAEFLWETYLSIRQFNKARRTNEVPPELKSIMEEDEFRKAREYSLAKLTFGFIKDTHSILITSAVIFYGILAKVWDYSASVDPFKGEVTTSCIWLCILSLTSTLLDLPLTIYYTFVLEEKFGFNKQTAGFFVWDKIKAFIISQIITGMIASVVITIIKSGGQYFFVWLWAVVCVISLILLTIYPAVIAPLFDKYTPLPEGELRTQIEALASKLKFPLTQLYVVEGSKRSSHSNAYFYGLFKSKRIVLFDTLLAKDDGSGCSNDEILAVLSHELGHWSYSHIIKNLVVMQVNLFLLFAGFSVMFKFPPLYKAVGFYKLQPVLVGLYVVLQYVMMPYNTLLSFLMTCLSRKFEFQADDFAVKLGKAEYLERALLQLNKDNLGFPINDGWYSAWHHSHPPLLERIGVLRESASKLK</sequence>
<keyword evidence="3 9" id="KW-0378">Hydrolase</keyword>
<evidence type="ECO:0000256" key="5">
    <source>
        <dbReference type="ARBA" id="ARBA00023049"/>
    </source>
</evidence>
<keyword evidence="9" id="KW-0812">Transmembrane</keyword>
<dbReference type="InterPro" id="IPR027057">
    <property type="entry name" value="CAXX_Prtase_1"/>
</dbReference>
<keyword evidence="13" id="KW-1185">Reference proteome</keyword>
<evidence type="ECO:0000256" key="8">
    <source>
        <dbReference type="PIRSR" id="PIRSR627057-2"/>
    </source>
</evidence>
<comment type="cofactor">
    <cofactor evidence="8 9">
        <name>Zn(2+)</name>
        <dbReference type="ChEBI" id="CHEBI:29105"/>
    </cofactor>
    <text evidence="8 9">Binds 1 zinc ion per subunit.</text>
</comment>
<evidence type="ECO:0000256" key="7">
    <source>
        <dbReference type="PIRSR" id="PIRSR627057-1"/>
    </source>
</evidence>
<evidence type="ECO:0000256" key="2">
    <source>
        <dbReference type="ARBA" id="ARBA00022723"/>
    </source>
</evidence>
<keyword evidence="9" id="KW-0472">Membrane</keyword>
<evidence type="ECO:0000256" key="1">
    <source>
        <dbReference type="ARBA" id="ARBA00022670"/>
    </source>
</evidence>
<dbReference type="GO" id="GO:0046872">
    <property type="term" value="F:metal ion binding"/>
    <property type="evidence" value="ECO:0007669"/>
    <property type="project" value="UniProtKB-UniRule"/>
</dbReference>
<keyword evidence="1 9" id="KW-0645">Protease</keyword>
<reference evidence="12" key="1">
    <citation type="journal article" date="2023" name="Insect Mol. Biol.">
        <title>Genome sequencing provides insights into the evolution of gene families encoding plant cell wall-degrading enzymes in longhorned beetles.</title>
        <authorList>
            <person name="Shin N.R."/>
            <person name="Okamura Y."/>
            <person name="Kirsch R."/>
            <person name="Pauchet Y."/>
        </authorList>
    </citation>
    <scope>NUCLEOTIDE SEQUENCE</scope>
    <source>
        <strain evidence="12">AMC_N1</strain>
    </source>
</reference>
<feature type="binding site" evidence="8">
    <location>
        <position position="300"/>
    </location>
    <ligand>
        <name>Zn(2+)</name>
        <dbReference type="ChEBI" id="CHEBI:29105"/>
        <note>catalytic</note>
    </ligand>
</feature>
<dbReference type="Proteomes" id="UP001162162">
    <property type="component" value="Unassembled WGS sequence"/>
</dbReference>
<dbReference type="CDD" id="cd07343">
    <property type="entry name" value="M48A_Zmpste24p_like"/>
    <property type="match status" value="1"/>
</dbReference>
<feature type="active site" evidence="7">
    <location>
        <position position="301"/>
    </location>
</feature>
<feature type="domain" description="CAAX prenyl protease 1 N-terminal" evidence="11">
    <location>
        <begin position="43"/>
        <end position="222"/>
    </location>
</feature>
<dbReference type="Pfam" id="PF16491">
    <property type="entry name" value="Peptidase_M48_N"/>
    <property type="match status" value="1"/>
</dbReference>
<gene>
    <name evidence="12" type="ORF">NQ318_002697</name>
</gene>
<protein>
    <recommendedName>
        <fullName evidence="9">CAAX prenyl protease</fullName>
        <ecNumber evidence="9">3.4.24.84</ecNumber>
    </recommendedName>
</protein>
<dbReference type="AlphaFoldDB" id="A0AAV8Y4B3"/>
<keyword evidence="2 8" id="KW-0479">Metal-binding</keyword>
<feature type="transmembrane region" description="Helical" evidence="9">
    <location>
        <begin position="120"/>
        <end position="144"/>
    </location>
</feature>
<organism evidence="12 13">
    <name type="scientific">Aromia moschata</name>
    <dbReference type="NCBI Taxonomy" id="1265417"/>
    <lineage>
        <taxon>Eukaryota</taxon>
        <taxon>Metazoa</taxon>
        <taxon>Ecdysozoa</taxon>
        <taxon>Arthropoda</taxon>
        <taxon>Hexapoda</taxon>
        <taxon>Insecta</taxon>
        <taxon>Pterygota</taxon>
        <taxon>Neoptera</taxon>
        <taxon>Endopterygota</taxon>
        <taxon>Coleoptera</taxon>
        <taxon>Polyphaga</taxon>
        <taxon>Cucujiformia</taxon>
        <taxon>Chrysomeloidea</taxon>
        <taxon>Cerambycidae</taxon>
        <taxon>Cerambycinae</taxon>
        <taxon>Callichromatini</taxon>
        <taxon>Aromia</taxon>
    </lineage>
</organism>
<keyword evidence="5 9" id="KW-0482">Metalloprotease</keyword>
<evidence type="ECO:0000256" key="6">
    <source>
        <dbReference type="ARBA" id="ARBA00044456"/>
    </source>
</evidence>
<proteinExistence type="inferred from homology"/>
<dbReference type="Pfam" id="PF01435">
    <property type="entry name" value="Peptidase_M48"/>
    <property type="match status" value="1"/>
</dbReference>
<comment type="function">
    <text evidence="9">Proteolytically removes the C-terminal three residues of farnesylated proteins.</text>
</comment>
<evidence type="ECO:0000259" key="11">
    <source>
        <dbReference type="Pfam" id="PF16491"/>
    </source>
</evidence>
<feature type="binding site" evidence="8">
    <location>
        <position position="304"/>
    </location>
    <ligand>
        <name>Zn(2+)</name>
        <dbReference type="ChEBI" id="CHEBI:29105"/>
        <note>catalytic</note>
    </ligand>
</feature>
<evidence type="ECO:0000256" key="3">
    <source>
        <dbReference type="ARBA" id="ARBA00022801"/>
    </source>
</evidence>
<dbReference type="EC" id="3.4.24.84" evidence="9"/>
<dbReference type="PANTHER" id="PTHR10120">
    <property type="entry name" value="CAAX PRENYL PROTEASE 1"/>
    <property type="match status" value="1"/>
</dbReference>
<evidence type="ECO:0000256" key="4">
    <source>
        <dbReference type="ARBA" id="ARBA00022833"/>
    </source>
</evidence>
<dbReference type="GO" id="GO:0004222">
    <property type="term" value="F:metalloendopeptidase activity"/>
    <property type="evidence" value="ECO:0007669"/>
    <property type="project" value="UniProtKB-UniRule"/>
</dbReference>
<evidence type="ECO:0000313" key="12">
    <source>
        <dbReference type="EMBL" id="KAJ8945859.1"/>
    </source>
</evidence>
<comment type="caution">
    <text evidence="12">The sequence shown here is derived from an EMBL/GenBank/DDBJ whole genome shotgun (WGS) entry which is preliminary data.</text>
</comment>
<dbReference type="Gene3D" id="3.30.2010.10">
    <property type="entry name" value="Metalloproteases ('zincins'), catalytic domain"/>
    <property type="match status" value="1"/>
</dbReference>
<dbReference type="GO" id="GO:0071586">
    <property type="term" value="P:CAAX-box protein processing"/>
    <property type="evidence" value="ECO:0007669"/>
    <property type="project" value="UniProtKB-UniRule"/>
</dbReference>
<keyword evidence="9" id="KW-0256">Endoplasmic reticulum</keyword>
<dbReference type="EMBL" id="JAPWTK010000204">
    <property type="protein sequence ID" value="KAJ8945859.1"/>
    <property type="molecule type" value="Genomic_DNA"/>
</dbReference>
<evidence type="ECO:0000259" key="10">
    <source>
        <dbReference type="Pfam" id="PF01435"/>
    </source>
</evidence>
<evidence type="ECO:0000313" key="13">
    <source>
        <dbReference type="Proteomes" id="UP001162162"/>
    </source>
</evidence>
<dbReference type="InterPro" id="IPR001915">
    <property type="entry name" value="Peptidase_M48"/>
</dbReference>
<comment type="similarity">
    <text evidence="9">Belongs to the peptidase M48A family.</text>
</comment>
<keyword evidence="4 8" id="KW-0862">Zinc</keyword>
<name>A0AAV8Y4B3_9CUCU</name>
<dbReference type="FunFam" id="3.30.2010.10:FF:000003">
    <property type="entry name" value="CAAX prenyl protease"/>
    <property type="match status" value="1"/>
</dbReference>
<feature type="transmembrane region" description="Helical" evidence="9">
    <location>
        <begin position="192"/>
        <end position="215"/>
    </location>
</feature>